<evidence type="ECO:0000313" key="3">
    <source>
        <dbReference type="Proteomes" id="UP000319432"/>
    </source>
</evidence>
<sequence length="84" mass="9552">MICYLKAILVMLDMSQQELADTLGVSRNTITSLARNKSVPNLVLAYDIVDVLNARAAEQGLQKQWTVEQIWDRKKSQLDMQNQS</sequence>
<accession>A0A518V2W9</accession>
<dbReference type="Pfam" id="PF01381">
    <property type="entry name" value="HTH_3"/>
    <property type="match status" value="1"/>
</dbReference>
<dbReference type="SMART" id="SM00530">
    <property type="entry name" value="HTH_XRE"/>
    <property type="match status" value="1"/>
</dbReference>
<dbReference type="AlphaFoldDB" id="A0A518V2W9"/>
<dbReference type="Gene3D" id="1.10.260.40">
    <property type="entry name" value="lambda repressor-like DNA-binding domains"/>
    <property type="match status" value="1"/>
</dbReference>
<dbReference type="EMBL" id="CP033464">
    <property type="protein sequence ID" value="QDX91328.1"/>
    <property type="molecule type" value="Genomic_DNA"/>
</dbReference>
<organism evidence="2 3">
    <name type="scientific">Brevibacillus laterosporus</name>
    <name type="common">Bacillus laterosporus</name>
    <dbReference type="NCBI Taxonomy" id="1465"/>
    <lineage>
        <taxon>Bacteria</taxon>
        <taxon>Bacillati</taxon>
        <taxon>Bacillota</taxon>
        <taxon>Bacilli</taxon>
        <taxon>Bacillales</taxon>
        <taxon>Paenibacillaceae</taxon>
        <taxon>Brevibacillus</taxon>
    </lineage>
</organism>
<name>A0A518V2W9_BRELA</name>
<protein>
    <submittedName>
        <fullName evidence="2">Helix-turn-helix domain-containing protein</fullName>
    </submittedName>
</protein>
<feature type="domain" description="HTH cro/C1-type" evidence="1">
    <location>
        <begin position="5"/>
        <end position="59"/>
    </location>
</feature>
<dbReference type="InterPro" id="IPR010982">
    <property type="entry name" value="Lambda_DNA-bd_dom_sf"/>
</dbReference>
<dbReference type="OrthoDB" id="2224162at2"/>
<reference evidence="2 3" key="1">
    <citation type="submission" date="2018-11" db="EMBL/GenBank/DDBJ databases">
        <title>Phylogenetic determinants of toxin gene distribution in genomes of Brevibacillus laterosporus.</title>
        <authorList>
            <person name="Glare T.R."/>
            <person name="Durrant A."/>
            <person name="Berry C."/>
            <person name="Palma L."/>
            <person name="Ormskirk M."/>
            <person name="Cox M.O."/>
        </authorList>
    </citation>
    <scope>NUCLEOTIDE SEQUENCE [LARGE SCALE GENOMIC DNA]</scope>
    <source>
        <strain evidence="2 3">1821L</strain>
    </source>
</reference>
<dbReference type="GO" id="GO:0003677">
    <property type="term" value="F:DNA binding"/>
    <property type="evidence" value="ECO:0007669"/>
    <property type="project" value="InterPro"/>
</dbReference>
<proteinExistence type="predicted"/>
<dbReference type="Proteomes" id="UP000319432">
    <property type="component" value="Chromosome"/>
</dbReference>
<dbReference type="InterPro" id="IPR001387">
    <property type="entry name" value="Cro/C1-type_HTH"/>
</dbReference>
<dbReference type="CDD" id="cd00093">
    <property type="entry name" value="HTH_XRE"/>
    <property type="match status" value="1"/>
</dbReference>
<dbReference type="SUPFAM" id="SSF47413">
    <property type="entry name" value="lambda repressor-like DNA-binding domains"/>
    <property type="match status" value="1"/>
</dbReference>
<dbReference type="PROSITE" id="PS50943">
    <property type="entry name" value="HTH_CROC1"/>
    <property type="match status" value="1"/>
</dbReference>
<evidence type="ECO:0000259" key="1">
    <source>
        <dbReference type="PROSITE" id="PS50943"/>
    </source>
</evidence>
<evidence type="ECO:0000313" key="2">
    <source>
        <dbReference type="EMBL" id="QDX91328.1"/>
    </source>
</evidence>
<keyword evidence="3" id="KW-1185">Reference proteome</keyword>
<gene>
    <name evidence="2" type="ORF">EEL30_02410</name>
</gene>